<dbReference type="EMBL" id="CACRUL010000014">
    <property type="protein sequence ID" value="VYT99889.1"/>
    <property type="molecule type" value="Genomic_DNA"/>
</dbReference>
<dbReference type="Pfam" id="PF13520">
    <property type="entry name" value="AA_permease_2"/>
    <property type="match status" value="1"/>
</dbReference>
<keyword evidence="3" id="KW-1003">Cell membrane</keyword>
<feature type="transmembrane region" description="Helical" evidence="7">
    <location>
        <begin position="86"/>
        <end position="104"/>
    </location>
</feature>
<evidence type="ECO:0000256" key="2">
    <source>
        <dbReference type="ARBA" id="ARBA00022448"/>
    </source>
</evidence>
<feature type="transmembrane region" description="Helical" evidence="7">
    <location>
        <begin position="144"/>
        <end position="169"/>
    </location>
</feature>
<feature type="transmembrane region" description="Helical" evidence="7">
    <location>
        <begin position="324"/>
        <end position="344"/>
    </location>
</feature>
<sequence>MEEKKKFSLFTTVLTVICVVFVAEAAAPVAAIGNSQFFWWLFLLVAFLLPYGLISAELGTTYIGDGGIYDWVTKAFGHRWGSRTSWYYWINFPLWLASLAVMTPELLTTITGIQFSMFWTLLIELAFIWLIIWISFYPASDSVWILNGAAIIKMILALLVGFLGLYIAFTKGMANKITIESLLPSFDLNSLSFISVIIFNLLGFEVICTCADDMENPKKQIPQSIIVAGLVIAAIYIFSAFGIGVAIPVDKISTSSGMMDSFKLLTGSETGWFIILMAFMFLLTLFGNMISWSLGVNNTACYAAENGDMPKFFAKRSKKNNMPIGSALANGFVATLVVIIAPILPNQDLFWAFFSLNLVMFLLSYVPVFPAFYKLRKIDPETPRPFKVGGSDFILKIMVVIPIVMILISLLFTAFPLSFDEVTLADKLPVTIGSLVCLILGEVIIRVKKIKK</sequence>
<dbReference type="PANTHER" id="PTHR42770:SF15">
    <property type="entry name" value="GLUTAMATE_GAMMA-AMINOBUTYRATE ANTIPORTER-RELATED"/>
    <property type="match status" value="1"/>
</dbReference>
<evidence type="ECO:0000256" key="1">
    <source>
        <dbReference type="ARBA" id="ARBA00004651"/>
    </source>
</evidence>
<accession>A0A6N3B5D8</accession>
<feature type="transmembrane region" description="Helical" evidence="7">
    <location>
        <begin position="393"/>
        <end position="416"/>
    </location>
</feature>
<keyword evidence="4 7" id="KW-0812">Transmembrane</keyword>
<feature type="transmembrane region" description="Helical" evidence="7">
    <location>
        <begin position="116"/>
        <end position="137"/>
    </location>
</feature>
<name>A0A6N3B5D8_STROR</name>
<organism evidence="8">
    <name type="scientific">Streptococcus oralis</name>
    <dbReference type="NCBI Taxonomy" id="1303"/>
    <lineage>
        <taxon>Bacteria</taxon>
        <taxon>Bacillati</taxon>
        <taxon>Bacillota</taxon>
        <taxon>Bacilli</taxon>
        <taxon>Lactobacillales</taxon>
        <taxon>Streptococcaceae</taxon>
        <taxon>Streptococcus</taxon>
    </lineage>
</organism>
<keyword evidence="2" id="KW-0813">Transport</keyword>
<feature type="transmembrane region" description="Helical" evidence="7">
    <location>
        <begin position="224"/>
        <end position="249"/>
    </location>
</feature>
<proteinExistence type="predicted"/>
<feature type="transmembrane region" description="Helical" evidence="7">
    <location>
        <begin position="428"/>
        <end position="447"/>
    </location>
</feature>
<evidence type="ECO:0000256" key="7">
    <source>
        <dbReference type="SAM" id="Phobius"/>
    </source>
</evidence>
<evidence type="ECO:0000256" key="6">
    <source>
        <dbReference type="ARBA" id="ARBA00023136"/>
    </source>
</evidence>
<dbReference type="InterPro" id="IPR002293">
    <property type="entry name" value="AA/rel_permease1"/>
</dbReference>
<evidence type="ECO:0000256" key="3">
    <source>
        <dbReference type="ARBA" id="ARBA00022475"/>
    </source>
</evidence>
<evidence type="ECO:0000313" key="8">
    <source>
        <dbReference type="EMBL" id="VYT99889.1"/>
    </source>
</evidence>
<dbReference type="InterPro" id="IPR050367">
    <property type="entry name" value="APC_superfamily"/>
</dbReference>
<feature type="transmembrane region" description="Helical" evidence="7">
    <location>
        <begin position="350"/>
        <end position="373"/>
    </location>
</feature>
<dbReference type="GO" id="GO:0005886">
    <property type="term" value="C:plasma membrane"/>
    <property type="evidence" value="ECO:0007669"/>
    <property type="project" value="UniProtKB-SubCell"/>
</dbReference>
<dbReference type="RefSeq" id="WP_156676685.1">
    <property type="nucleotide sequence ID" value="NZ_CACRUL010000014.1"/>
</dbReference>
<reference evidence="8" key="1">
    <citation type="submission" date="2019-11" db="EMBL/GenBank/DDBJ databases">
        <authorList>
            <person name="Feng L."/>
        </authorList>
    </citation>
    <scope>NUCLEOTIDE SEQUENCE</scope>
    <source>
        <strain evidence="8">SrubneriLFYP117</strain>
    </source>
</reference>
<evidence type="ECO:0000256" key="5">
    <source>
        <dbReference type="ARBA" id="ARBA00022989"/>
    </source>
</evidence>
<dbReference type="PANTHER" id="PTHR42770">
    <property type="entry name" value="AMINO ACID TRANSPORTER-RELATED"/>
    <property type="match status" value="1"/>
</dbReference>
<keyword evidence="6 7" id="KW-0472">Membrane</keyword>
<dbReference type="GO" id="GO:0022857">
    <property type="term" value="F:transmembrane transporter activity"/>
    <property type="evidence" value="ECO:0007669"/>
    <property type="project" value="InterPro"/>
</dbReference>
<dbReference type="Gene3D" id="1.20.1740.10">
    <property type="entry name" value="Amino acid/polyamine transporter I"/>
    <property type="match status" value="1"/>
</dbReference>
<keyword evidence="5 7" id="KW-1133">Transmembrane helix</keyword>
<evidence type="ECO:0000256" key="4">
    <source>
        <dbReference type="ARBA" id="ARBA00022692"/>
    </source>
</evidence>
<dbReference type="AlphaFoldDB" id="A0A6N3B5D8"/>
<protein>
    <submittedName>
        <fullName evidence="8">Glutamate/gamma-aminobutyrate antiporter</fullName>
    </submittedName>
</protein>
<feature type="transmembrane region" description="Helical" evidence="7">
    <location>
        <begin position="37"/>
        <end position="54"/>
    </location>
</feature>
<feature type="transmembrane region" description="Helical" evidence="7">
    <location>
        <begin position="7"/>
        <end position="31"/>
    </location>
</feature>
<gene>
    <name evidence="8" type="primary">gadC</name>
    <name evidence="8" type="ORF">SRLFYP117_00772</name>
</gene>
<feature type="transmembrane region" description="Helical" evidence="7">
    <location>
        <begin position="269"/>
        <end position="287"/>
    </location>
</feature>
<dbReference type="PIRSF" id="PIRSF006060">
    <property type="entry name" value="AA_transporter"/>
    <property type="match status" value="1"/>
</dbReference>
<comment type="subcellular location">
    <subcellularLocation>
        <location evidence="1">Cell membrane</location>
        <topology evidence="1">Multi-pass membrane protein</topology>
    </subcellularLocation>
</comment>